<accession>A0A3S1JG35</accession>
<proteinExistence type="predicted"/>
<comment type="caution">
    <text evidence="1">The sequence shown here is derived from an EMBL/GenBank/DDBJ whole genome shotgun (WGS) entry which is preliminary data.</text>
</comment>
<evidence type="ECO:0000313" key="2">
    <source>
        <dbReference type="Proteomes" id="UP000281028"/>
    </source>
</evidence>
<protein>
    <submittedName>
        <fullName evidence="1">Uncharacterized protein</fullName>
    </submittedName>
</protein>
<sequence length="474" mass="52628">MARAVIKHLISKAAVLVFLIAISAARTRAQQTPASLQRKVNITVTNIRFDSLLSLVSKHTGVKFAVNTHKFPPSKIIRVRKGVQPIATLLDNIREHTGIWYTLVGSHVIFVDNPPRKKEPVTAPATTTAAKYPAIPVKRIADTVFRIALQPLATVQYRPDTIPDSSGLAFPSFGIKLKKTRKVTADTSATGWLNISLLRLPSLFSLGLYRNDTMYRQLSAHRSLVIAGWYDTTKQQPPPAPSPATAAKNTAARIVAARQHTERKPTLLQRTGDFIKEALTVPYRPSTNDTRSENSDAATFALAPFVRTGVYADETFYVNPTLHLGLPFLYGVLTWSSNLNKSLVRYGAGTSVRLADNWRMHLQVTTGSLNLNATDHDTLGTALPLETKSNYLKAALLADKRVGKQFRLLAGVTFNQLSSTYYFRNNPVAPGDRDYPRFANLQPPGPPYGNNNENNKRQWIGFYLGIFYQLDFLK</sequence>
<evidence type="ECO:0000313" key="1">
    <source>
        <dbReference type="EMBL" id="NSL85436.1"/>
    </source>
</evidence>
<dbReference type="AlphaFoldDB" id="A0A3S1JG35"/>
<organism evidence="1 2">
    <name type="scientific">Chitinophaga solisilvae</name>
    <dbReference type="NCBI Taxonomy" id="1233460"/>
    <lineage>
        <taxon>Bacteria</taxon>
        <taxon>Pseudomonadati</taxon>
        <taxon>Bacteroidota</taxon>
        <taxon>Chitinophagia</taxon>
        <taxon>Chitinophagales</taxon>
        <taxon>Chitinophagaceae</taxon>
        <taxon>Chitinophaga</taxon>
    </lineage>
</organism>
<dbReference type="Proteomes" id="UP000281028">
    <property type="component" value="Unassembled WGS sequence"/>
</dbReference>
<gene>
    <name evidence="1" type="ORF">ECE50_001245</name>
</gene>
<keyword evidence="2" id="KW-1185">Reference proteome</keyword>
<dbReference type="OrthoDB" id="645795at2"/>
<reference evidence="1" key="1">
    <citation type="submission" date="2020-05" db="EMBL/GenBank/DDBJ databases">
        <title>Chitinophaga laudate sp. nov., isolated from a tropical peat swamp.</title>
        <authorList>
            <person name="Goh C.B.S."/>
            <person name="Lee M.S."/>
            <person name="Parimannan S."/>
            <person name="Pasbakhsh P."/>
            <person name="Yule C.M."/>
            <person name="Rajandas H."/>
            <person name="Loke S."/>
            <person name="Croft L."/>
            <person name="Tan J.B.L."/>
        </authorList>
    </citation>
    <scope>NUCLEOTIDE SEQUENCE</scope>
    <source>
        <strain evidence="1">Mgbs1</strain>
    </source>
</reference>
<name>A0A3S1JG35_9BACT</name>
<dbReference type="EMBL" id="RIAR02000001">
    <property type="protein sequence ID" value="NSL85436.1"/>
    <property type="molecule type" value="Genomic_DNA"/>
</dbReference>